<dbReference type="OrthoDB" id="275177at2759"/>
<keyword evidence="11" id="KW-1185">Reference proteome</keyword>
<dbReference type="SUPFAM" id="SSF52540">
    <property type="entry name" value="P-loop containing nucleoside triphosphate hydrolases"/>
    <property type="match status" value="1"/>
</dbReference>
<dbReference type="GeneID" id="28839711"/>
<keyword evidence="6" id="KW-0418">Kinase</keyword>
<evidence type="ECO:0000256" key="8">
    <source>
        <dbReference type="ARBA" id="ARBA00029835"/>
    </source>
</evidence>
<name>A0A1B8GG28_9PEZI</name>
<evidence type="ECO:0000256" key="7">
    <source>
        <dbReference type="ARBA" id="ARBA00022840"/>
    </source>
</evidence>
<comment type="catalytic activity">
    <reaction evidence="9">
        <text>D-gluconate + ATP = 6-phospho-D-gluconate + ADP + H(+)</text>
        <dbReference type="Rhea" id="RHEA:19433"/>
        <dbReference type="ChEBI" id="CHEBI:15378"/>
        <dbReference type="ChEBI" id="CHEBI:18391"/>
        <dbReference type="ChEBI" id="CHEBI:30616"/>
        <dbReference type="ChEBI" id="CHEBI:58759"/>
        <dbReference type="ChEBI" id="CHEBI:456216"/>
        <dbReference type="EC" id="2.7.1.12"/>
    </reaction>
</comment>
<sequence length="274" mass="30308">MPPPSWDQPQTALSATPNIWVITGPSGAGKSRVGKYLCAKLGFIFIEGDDFLTEEEKANSGVVDDNRHAEILVAIIHEAIRQARHGTADVVVACSALRVADRNTWRNAAAGANRSPITTHGFQPSYSLSFEDFALPNHHGDFHAVDNQGPYLQGSQDPYPHTITNDGFAYHTTAPSTLDNTTLALRPIHLQFVYLAISEKLSRKTVKNRQETTDHHVSVTAVPDQFRNLQPPEKWERDCFRQKSLEAPKLTVAVEKHVVMVGGGLKRCKCMFCP</sequence>
<dbReference type="RefSeq" id="XP_018128532.1">
    <property type="nucleotide sequence ID" value="XM_018275777.2"/>
</dbReference>
<dbReference type="EMBL" id="KV460240">
    <property type="protein sequence ID" value="OBT94799.1"/>
    <property type="molecule type" value="Genomic_DNA"/>
</dbReference>
<dbReference type="Pfam" id="PF13671">
    <property type="entry name" value="AAA_33"/>
    <property type="match status" value="1"/>
</dbReference>
<dbReference type="EC" id="2.7.1.12" evidence="3"/>
<evidence type="ECO:0000256" key="3">
    <source>
        <dbReference type="ARBA" id="ARBA00012054"/>
    </source>
</evidence>
<proteinExistence type="inferred from homology"/>
<evidence type="ECO:0000256" key="6">
    <source>
        <dbReference type="ARBA" id="ARBA00022777"/>
    </source>
</evidence>
<organism evidence="10 11">
    <name type="scientific">Pseudogymnoascus verrucosus</name>
    <dbReference type="NCBI Taxonomy" id="342668"/>
    <lineage>
        <taxon>Eukaryota</taxon>
        <taxon>Fungi</taxon>
        <taxon>Dikarya</taxon>
        <taxon>Ascomycota</taxon>
        <taxon>Pezizomycotina</taxon>
        <taxon>Leotiomycetes</taxon>
        <taxon>Thelebolales</taxon>
        <taxon>Thelebolaceae</taxon>
        <taxon>Pseudogymnoascus</taxon>
    </lineage>
</organism>
<dbReference type="InterPro" id="IPR027417">
    <property type="entry name" value="P-loop_NTPase"/>
</dbReference>
<dbReference type="PANTHER" id="PTHR43442:SF3">
    <property type="entry name" value="GLUCONOKINASE-RELATED"/>
    <property type="match status" value="1"/>
</dbReference>
<dbReference type="GO" id="GO:0005524">
    <property type="term" value="F:ATP binding"/>
    <property type="evidence" value="ECO:0007669"/>
    <property type="project" value="UniProtKB-KW"/>
</dbReference>
<dbReference type="GO" id="GO:0046316">
    <property type="term" value="F:gluconokinase activity"/>
    <property type="evidence" value="ECO:0007669"/>
    <property type="project" value="UniProtKB-EC"/>
</dbReference>
<dbReference type="InterPro" id="IPR006001">
    <property type="entry name" value="Therm_gnt_kin"/>
</dbReference>
<dbReference type="GO" id="GO:0005737">
    <property type="term" value="C:cytoplasm"/>
    <property type="evidence" value="ECO:0007669"/>
    <property type="project" value="TreeGrafter"/>
</dbReference>
<gene>
    <name evidence="10" type="ORF">VE01_06325</name>
</gene>
<dbReference type="Gene3D" id="3.40.50.300">
    <property type="entry name" value="P-loop containing nucleotide triphosphate hydrolases"/>
    <property type="match status" value="1"/>
</dbReference>
<reference evidence="10 11" key="1">
    <citation type="submission" date="2016-03" db="EMBL/GenBank/DDBJ databases">
        <title>Comparative genomics of Pseudogymnoascus destructans, the fungus causing white-nose syndrome of bats.</title>
        <authorList>
            <person name="Palmer J.M."/>
            <person name="Drees K.P."/>
            <person name="Foster J.T."/>
            <person name="Lindner D.L."/>
        </authorList>
    </citation>
    <scope>NUCLEOTIDE SEQUENCE [LARGE SCALE GENOMIC DNA]</scope>
    <source>
        <strain evidence="10 11">UAMH 10579</strain>
    </source>
</reference>
<evidence type="ECO:0000256" key="5">
    <source>
        <dbReference type="ARBA" id="ARBA00022741"/>
    </source>
</evidence>
<keyword evidence="7" id="KW-0067">ATP-binding</keyword>
<comment type="similarity">
    <text evidence="2">Belongs to the gluconokinase GntK/GntV family.</text>
</comment>
<evidence type="ECO:0000256" key="2">
    <source>
        <dbReference type="ARBA" id="ARBA00008420"/>
    </source>
</evidence>
<keyword evidence="4" id="KW-0808">Transferase</keyword>
<dbReference type="GO" id="GO:0005975">
    <property type="term" value="P:carbohydrate metabolic process"/>
    <property type="evidence" value="ECO:0007669"/>
    <property type="project" value="InterPro"/>
</dbReference>
<protein>
    <recommendedName>
        <fullName evidence="3">gluconokinase</fullName>
        <ecNumber evidence="3">2.7.1.12</ecNumber>
    </recommendedName>
    <alternativeName>
        <fullName evidence="8">Gluconate kinase</fullName>
    </alternativeName>
</protein>
<evidence type="ECO:0000256" key="4">
    <source>
        <dbReference type="ARBA" id="ARBA00022679"/>
    </source>
</evidence>
<evidence type="ECO:0000313" key="10">
    <source>
        <dbReference type="EMBL" id="OBT94799.1"/>
    </source>
</evidence>
<evidence type="ECO:0000256" key="1">
    <source>
        <dbReference type="ARBA" id="ARBA00004875"/>
    </source>
</evidence>
<evidence type="ECO:0000313" key="11">
    <source>
        <dbReference type="Proteomes" id="UP000091956"/>
    </source>
</evidence>
<dbReference type="STRING" id="342668.A0A1B8GG28"/>
<evidence type="ECO:0000256" key="9">
    <source>
        <dbReference type="ARBA" id="ARBA00048090"/>
    </source>
</evidence>
<comment type="pathway">
    <text evidence="1">Carbohydrate acid metabolism; D-gluconate degradation.</text>
</comment>
<dbReference type="Proteomes" id="UP000091956">
    <property type="component" value="Unassembled WGS sequence"/>
</dbReference>
<accession>A0A1B8GG28</accession>
<keyword evidence="5" id="KW-0547">Nucleotide-binding</keyword>
<dbReference type="PANTHER" id="PTHR43442">
    <property type="entry name" value="GLUCONOKINASE-RELATED"/>
    <property type="match status" value="1"/>
</dbReference>
<dbReference type="AlphaFoldDB" id="A0A1B8GG28"/>
<dbReference type="UniPathway" id="UPA00792"/>
<reference evidence="11" key="2">
    <citation type="journal article" date="2018" name="Nat. Commun.">
        <title>Extreme sensitivity to ultraviolet light in the fungal pathogen causing white-nose syndrome of bats.</title>
        <authorList>
            <person name="Palmer J.M."/>
            <person name="Drees K.P."/>
            <person name="Foster J.T."/>
            <person name="Lindner D.L."/>
        </authorList>
    </citation>
    <scope>NUCLEOTIDE SEQUENCE [LARGE SCALE GENOMIC DNA]</scope>
    <source>
        <strain evidence="11">UAMH 10579</strain>
    </source>
</reference>